<dbReference type="PANTHER" id="PTHR30450">
    <property type="entry name" value="ABC TRANSPORTER PERMEASE"/>
    <property type="match status" value="1"/>
</dbReference>
<evidence type="ECO:0000259" key="8">
    <source>
        <dbReference type="PROSITE" id="PS50928"/>
    </source>
</evidence>
<dbReference type="InterPro" id="IPR051322">
    <property type="entry name" value="AA_ABC_Transporter_Permease"/>
</dbReference>
<gene>
    <name evidence="9" type="ORF">AKG39_15245</name>
</gene>
<dbReference type="PROSITE" id="PS50928">
    <property type="entry name" value="ABC_TM1"/>
    <property type="match status" value="1"/>
</dbReference>
<evidence type="ECO:0000256" key="5">
    <source>
        <dbReference type="ARBA" id="ARBA00022989"/>
    </source>
</evidence>
<name>A0A0L6TXL4_9FIRM</name>
<dbReference type="Pfam" id="PF00528">
    <property type="entry name" value="BPD_transp_1"/>
    <property type="match status" value="1"/>
</dbReference>
<dbReference type="PANTHER" id="PTHR30450:SF1">
    <property type="entry name" value="D-METHIONINE TRANSPORT SYSTEM PERMEASE PROTEIN METI-RELATED"/>
    <property type="match status" value="1"/>
</dbReference>
<dbReference type="CDD" id="cd06261">
    <property type="entry name" value="TM_PBP2"/>
    <property type="match status" value="1"/>
</dbReference>
<keyword evidence="6 7" id="KW-0472">Membrane</keyword>
<dbReference type="GO" id="GO:0048473">
    <property type="term" value="P:D-methionine transmembrane transport"/>
    <property type="evidence" value="ECO:0007669"/>
    <property type="project" value="TreeGrafter"/>
</dbReference>
<feature type="transmembrane region" description="Helical" evidence="7">
    <location>
        <begin position="164"/>
        <end position="190"/>
    </location>
</feature>
<feature type="domain" description="ABC transmembrane type-1" evidence="8">
    <location>
        <begin position="22"/>
        <end position="216"/>
    </location>
</feature>
<dbReference type="Gene3D" id="1.10.3720.10">
    <property type="entry name" value="MetI-like"/>
    <property type="match status" value="1"/>
</dbReference>
<dbReference type="EMBL" id="LGYO01000042">
    <property type="protein sequence ID" value="KNZ40817.1"/>
    <property type="molecule type" value="Genomic_DNA"/>
</dbReference>
<keyword evidence="2 7" id="KW-0813">Transport</keyword>
<dbReference type="InterPro" id="IPR035906">
    <property type="entry name" value="MetI-like_sf"/>
</dbReference>
<evidence type="ECO:0000313" key="9">
    <source>
        <dbReference type="EMBL" id="KNZ40817.1"/>
    </source>
</evidence>
<comment type="similarity">
    <text evidence="7">Belongs to the binding-protein-dependent transport system permease family.</text>
</comment>
<proteinExistence type="inferred from homology"/>
<keyword evidence="3" id="KW-1003">Cell membrane</keyword>
<dbReference type="Proteomes" id="UP000036873">
    <property type="component" value="Unassembled WGS sequence"/>
</dbReference>
<evidence type="ECO:0000256" key="3">
    <source>
        <dbReference type="ARBA" id="ARBA00022475"/>
    </source>
</evidence>
<feature type="transmembrane region" description="Helical" evidence="7">
    <location>
        <begin position="71"/>
        <end position="88"/>
    </location>
</feature>
<dbReference type="GO" id="GO:0005886">
    <property type="term" value="C:plasma membrane"/>
    <property type="evidence" value="ECO:0007669"/>
    <property type="project" value="UniProtKB-SubCell"/>
</dbReference>
<protein>
    <submittedName>
        <fullName evidence="9">Methionine ABC transporter permease</fullName>
    </submittedName>
</protein>
<accession>A0A0L6TXL4</accession>
<keyword evidence="4 7" id="KW-0812">Transmembrane</keyword>
<feature type="transmembrane region" description="Helical" evidence="7">
    <location>
        <begin position="196"/>
        <end position="220"/>
    </location>
</feature>
<sequence length="223" mass="24255">MFNGEFCAEWWKYFNGIIGPSIFSTLRMLTATMVLAFIFGFALSIILIIVRPDGLDPHKRLYKVLDFFVNMVRSFPIIILIVAISPLTRAVVGTTIGEKAAILPLTIAATPFIARIFENAFAQVDKQLIEAARSFGASNMQIVFRVMVKEAIPSLVAGMTLTTISYLAATTIAGAVGAGGLGAVALNYGYQSFNNVILYTAVIILCIMAQIIQGIGNFIYKKL</sequence>
<feature type="transmembrane region" description="Helical" evidence="7">
    <location>
        <begin position="100"/>
        <end position="117"/>
    </location>
</feature>
<reference evidence="10" key="1">
    <citation type="submission" date="2015-07" db="EMBL/GenBank/DDBJ databases">
        <title>Draft genome sequence of Acetobacterium bakii DSM 8293, a potential psychrophilic chemical producer through syngas fermentation.</title>
        <authorList>
            <person name="Song Y."/>
            <person name="Hwang S."/>
            <person name="Cho B.-K."/>
        </authorList>
    </citation>
    <scope>NUCLEOTIDE SEQUENCE [LARGE SCALE GENOMIC DNA]</scope>
    <source>
        <strain evidence="10">DSM 8239</strain>
    </source>
</reference>
<comment type="caution">
    <text evidence="9">The sequence shown here is derived from an EMBL/GenBank/DDBJ whole genome shotgun (WGS) entry which is preliminary data.</text>
</comment>
<feature type="transmembrane region" description="Helical" evidence="7">
    <location>
        <begin position="28"/>
        <end position="50"/>
    </location>
</feature>
<comment type="subcellular location">
    <subcellularLocation>
        <location evidence="1 7">Cell membrane</location>
        <topology evidence="1 7">Multi-pass membrane protein</topology>
    </subcellularLocation>
</comment>
<keyword evidence="10" id="KW-1185">Reference proteome</keyword>
<organism evidence="9 10">
    <name type="scientific">Acetobacterium bakii</name>
    <dbReference type="NCBI Taxonomy" id="52689"/>
    <lineage>
        <taxon>Bacteria</taxon>
        <taxon>Bacillati</taxon>
        <taxon>Bacillota</taxon>
        <taxon>Clostridia</taxon>
        <taxon>Eubacteriales</taxon>
        <taxon>Eubacteriaceae</taxon>
        <taxon>Acetobacterium</taxon>
    </lineage>
</organism>
<evidence type="ECO:0000256" key="7">
    <source>
        <dbReference type="RuleBase" id="RU363032"/>
    </source>
</evidence>
<keyword evidence="5 7" id="KW-1133">Transmembrane helix</keyword>
<dbReference type="AlphaFoldDB" id="A0A0L6TXL4"/>
<dbReference type="STRING" id="52689.AKG39_15245"/>
<evidence type="ECO:0000256" key="2">
    <source>
        <dbReference type="ARBA" id="ARBA00022448"/>
    </source>
</evidence>
<evidence type="ECO:0000256" key="1">
    <source>
        <dbReference type="ARBA" id="ARBA00004651"/>
    </source>
</evidence>
<dbReference type="InterPro" id="IPR000515">
    <property type="entry name" value="MetI-like"/>
</dbReference>
<dbReference type="SUPFAM" id="SSF161098">
    <property type="entry name" value="MetI-like"/>
    <property type="match status" value="1"/>
</dbReference>
<evidence type="ECO:0000256" key="4">
    <source>
        <dbReference type="ARBA" id="ARBA00022692"/>
    </source>
</evidence>
<dbReference type="PATRIC" id="fig|52689.4.peg.2570"/>
<evidence type="ECO:0000256" key="6">
    <source>
        <dbReference type="ARBA" id="ARBA00023136"/>
    </source>
</evidence>
<evidence type="ECO:0000313" key="10">
    <source>
        <dbReference type="Proteomes" id="UP000036873"/>
    </source>
</evidence>